<protein>
    <submittedName>
        <fullName evidence="1">Uncharacterized protein</fullName>
    </submittedName>
</protein>
<dbReference type="PANTHER" id="PTHR34480:SF12">
    <property type="entry name" value="OS01G0961600 PROTEIN"/>
    <property type="match status" value="1"/>
</dbReference>
<reference evidence="1" key="3">
    <citation type="submission" date="2015-04" db="UniProtKB">
        <authorList>
            <consortium name="EnsemblPlants"/>
        </authorList>
    </citation>
    <scope>IDENTIFICATION</scope>
</reference>
<dbReference type="Gramene" id="LPERR01G39180.1">
    <property type="protein sequence ID" value="LPERR01G39180.1"/>
    <property type="gene ID" value="LPERR01G39180"/>
</dbReference>
<dbReference type="Proteomes" id="UP000032180">
    <property type="component" value="Chromosome 1"/>
</dbReference>
<accession>A0A0D9VAL2</accession>
<dbReference type="AlphaFoldDB" id="A0A0D9VAL2"/>
<name>A0A0D9VAL2_9ORYZ</name>
<dbReference type="EnsemblPlants" id="LPERR01G39180.1">
    <property type="protein sequence ID" value="LPERR01G39180.1"/>
    <property type="gene ID" value="LPERR01G39180"/>
</dbReference>
<proteinExistence type="predicted"/>
<evidence type="ECO:0000313" key="1">
    <source>
        <dbReference type="EnsemblPlants" id="LPERR01G39180.1"/>
    </source>
</evidence>
<evidence type="ECO:0000313" key="2">
    <source>
        <dbReference type="Proteomes" id="UP000032180"/>
    </source>
</evidence>
<reference evidence="1 2" key="1">
    <citation type="submission" date="2012-08" db="EMBL/GenBank/DDBJ databases">
        <title>Oryza genome evolution.</title>
        <authorList>
            <person name="Wing R.A."/>
        </authorList>
    </citation>
    <scope>NUCLEOTIDE SEQUENCE</scope>
</reference>
<sequence length="277" mass="32997">MAENKLFKDDDDDQLWGPGVDISFDEFQGYFRQLIANGIDVDNMSKLTYAEMDRINERFARYRLGFYKMFIADPEENLRLKDPTDYSPYELGKEGYFKRYEKDGSLDVYHSYFNAYEIDCDYVKYCEELSEKIKWIQDYVLLNRFSPQWKEMDNRAWFQAAKIATGFRFMTLDLAHTAYMDHIMRLREVEQLENYIGAFFEIWKLVTNENFDACIKDIPNNAEEAEVLNLIKRGVYRKLPTTVTMWEYAAKKIKIAKQIGLIDQPDHLHRESQDLKV</sequence>
<dbReference type="HOGENOM" id="CLU_015994_0_0_1"/>
<reference evidence="2" key="2">
    <citation type="submission" date="2013-12" db="EMBL/GenBank/DDBJ databases">
        <authorList>
            <person name="Yu Y."/>
            <person name="Lee S."/>
            <person name="de Baynast K."/>
            <person name="Wissotski M."/>
            <person name="Liu L."/>
            <person name="Talag J."/>
            <person name="Goicoechea J."/>
            <person name="Angelova A."/>
            <person name="Jetty R."/>
            <person name="Kudrna D."/>
            <person name="Golser W."/>
            <person name="Rivera L."/>
            <person name="Zhang J."/>
            <person name="Wing R."/>
        </authorList>
    </citation>
    <scope>NUCLEOTIDE SEQUENCE</scope>
</reference>
<organism evidence="1 2">
    <name type="scientific">Leersia perrieri</name>
    <dbReference type="NCBI Taxonomy" id="77586"/>
    <lineage>
        <taxon>Eukaryota</taxon>
        <taxon>Viridiplantae</taxon>
        <taxon>Streptophyta</taxon>
        <taxon>Embryophyta</taxon>
        <taxon>Tracheophyta</taxon>
        <taxon>Spermatophyta</taxon>
        <taxon>Magnoliopsida</taxon>
        <taxon>Liliopsida</taxon>
        <taxon>Poales</taxon>
        <taxon>Poaceae</taxon>
        <taxon>BOP clade</taxon>
        <taxon>Oryzoideae</taxon>
        <taxon>Oryzeae</taxon>
        <taxon>Oryzinae</taxon>
        <taxon>Leersia</taxon>
    </lineage>
</organism>
<keyword evidence="2" id="KW-1185">Reference proteome</keyword>
<dbReference type="PANTHER" id="PTHR34480">
    <property type="entry name" value="OS01G0967800 PROTEIN-RELATED"/>
    <property type="match status" value="1"/>
</dbReference>